<evidence type="ECO:0000313" key="3">
    <source>
        <dbReference type="Proteomes" id="UP000325315"/>
    </source>
</evidence>
<dbReference type="GO" id="GO:0008233">
    <property type="term" value="F:peptidase activity"/>
    <property type="evidence" value="ECO:0007669"/>
    <property type="project" value="UniProtKB-KW"/>
</dbReference>
<protein>
    <submittedName>
        <fullName evidence="2">Protein ASPARTIC PROTEASE IN GUARD CELL 1-like</fullName>
    </submittedName>
</protein>
<accession>A0A5B6UYF3</accession>
<feature type="compositionally biased region" description="Basic and acidic residues" evidence="1">
    <location>
        <begin position="76"/>
        <end position="90"/>
    </location>
</feature>
<dbReference type="Proteomes" id="UP000325315">
    <property type="component" value="Unassembled WGS sequence"/>
</dbReference>
<comment type="caution">
    <text evidence="2">The sequence shown here is derived from an EMBL/GenBank/DDBJ whole genome shotgun (WGS) entry which is preliminary data.</text>
</comment>
<evidence type="ECO:0000313" key="2">
    <source>
        <dbReference type="EMBL" id="KAA3461874.1"/>
    </source>
</evidence>
<proteinExistence type="predicted"/>
<reference evidence="3" key="1">
    <citation type="journal article" date="2019" name="Plant Biotechnol. J.">
        <title>Genome sequencing of the Australian wild diploid species Gossypium australe highlights disease resistance and delayed gland morphogenesis.</title>
        <authorList>
            <person name="Cai Y."/>
            <person name="Cai X."/>
            <person name="Wang Q."/>
            <person name="Wang P."/>
            <person name="Zhang Y."/>
            <person name="Cai C."/>
            <person name="Xu Y."/>
            <person name="Wang K."/>
            <person name="Zhou Z."/>
            <person name="Wang C."/>
            <person name="Geng S."/>
            <person name="Li B."/>
            <person name="Dong Q."/>
            <person name="Hou Y."/>
            <person name="Wang H."/>
            <person name="Ai P."/>
            <person name="Liu Z."/>
            <person name="Yi F."/>
            <person name="Sun M."/>
            <person name="An G."/>
            <person name="Cheng J."/>
            <person name="Zhang Y."/>
            <person name="Shi Q."/>
            <person name="Xie Y."/>
            <person name="Shi X."/>
            <person name="Chang Y."/>
            <person name="Huang F."/>
            <person name="Chen Y."/>
            <person name="Hong S."/>
            <person name="Mi L."/>
            <person name="Sun Q."/>
            <person name="Zhang L."/>
            <person name="Zhou B."/>
            <person name="Peng R."/>
            <person name="Zhang X."/>
            <person name="Liu F."/>
        </authorList>
    </citation>
    <scope>NUCLEOTIDE SEQUENCE [LARGE SCALE GENOMIC DNA]</scope>
    <source>
        <strain evidence="3">cv. PA1801</strain>
    </source>
</reference>
<dbReference type="OrthoDB" id="1002264at2759"/>
<keyword evidence="2" id="KW-0378">Hydrolase</keyword>
<name>A0A5B6UYF3_9ROSI</name>
<keyword evidence="2" id="KW-0645">Protease</keyword>
<organism evidence="2 3">
    <name type="scientific">Gossypium australe</name>
    <dbReference type="NCBI Taxonomy" id="47621"/>
    <lineage>
        <taxon>Eukaryota</taxon>
        <taxon>Viridiplantae</taxon>
        <taxon>Streptophyta</taxon>
        <taxon>Embryophyta</taxon>
        <taxon>Tracheophyta</taxon>
        <taxon>Spermatophyta</taxon>
        <taxon>Magnoliopsida</taxon>
        <taxon>eudicotyledons</taxon>
        <taxon>Gunneridae</taxon>
        <taxon>Pentapetalae</taxon>
        <taxon>rosids</taxon>
        <taxon>malvids</taxon>
        <taxon>Malvales</taxon>
        <taxon>Malvaceae</taxon>
        <taxon>Malvoideae</taxon>
        <taxon>Gossypium</taxon>
    </lineage>
</organism>
<evidence type="ECO:0000256" key="1">
    <source>
        <dbReference type="SAM" id="MobiDB-lite"/>
    </source>
</evidence>
<gene>
    <name evidence="2" type="ORF">EPI10_028410</name>
</gene>
<feature type="region of interest" description="Disordered" evidence="1">
    <location>
        <begin position="69"/>
        <end position="90"/>
    </location>
</feature>
<dbReference type="EMBL" id="SMMG02000009">
    <property type="protein sequence ID" value="KAA3461874.1"/>
    <property type="molecule type" value="Genomic_DNA"/>
</dbReference>
<dbReference type="AlphaFoldDB" id="A0A5B6UYF3"/>
<sequence>MHRLEYMAKNDDVIQIHSASIRALENQVGQIANTLNSRPQGAFPSDTKNLKTQGKEQCKTITLRSGTQLDEVVQDGTKEDDKSSHNQEMI</sequence>
<dbReference type="GO" id="GO:0006508">
    <property type="term" value="P:proteolysis"/>
    <property type="evidence" value="ECO:0007669"/>
    <property type="project" value="UniProtKB-KW"/>
</dbReference>
<keyword evidence="3" id="KW-1185">Reference proteome</keyword>